<evidence type="ECO:0000259" key="7">
    <source>
        <dbReference type="Pfam" id="PF02776"/>
    </source>
</evidence>
<feature type="domain" description="Thiamine pyrophosphate enzyme TPP-binding" evidence="6">
    <location>
        <begin position="423"/>
        <end position="573"/>
    </location>
</feature>
<evidence type="ECO:0000256" key="4">
    <source>
        <dbReference type="RuleBase" id="RU362132"/>
    </source>
</evidence>
<dbReference type="Pfam" id="PF02775">
    <property type="entry name" value="TPP_enzyme_C"/>
    <property type="match status" value="1"/>
</dbReference>
<dbReference type="PROSITE" id="PS00187">
    <property type="entry name" value="TPP_ENZYMES"/>
    <property type="match status" value="1"/>
</dbReference>
<dbReference type="InterPro" id="IPR029061">
    <property type="entry name" value="THDP-binding"/>
</dbReference>
<dbReference type="SUPFAM" id="SSF52467">
    <property type="entry name" value="DHS-like NAD/FAD-binding domain"/>
    <property type="match status" value="1"/>
</dbReference>
<organism evidence="8 9">
    <name type="scientific">Ktedonospora formicarum</name>
    <dbReference type="NCBI Taxonomy" id="2778364"/>
    <lineage>
        <taxon>Bacteria</taxon>
        <taxon>Bacillati</taxon>
        <taxon>Chloroflexota</taxon>
        <taxon>Ktedonobacteria</taxon>
        <taxon>Ktedonobacterales</taxon>
        <taxon>Ktedonobacteraceae</taxon>
        <taxon>Ktedonospora</taxon>
    </lineage>
</organism>
<feature type="domain" description="Thiamine pyrophosphate enzyme central" evidence="5">
    <location>
        <begin position="219"/>
        <end position="359"/>
    </location>
</feature>
<comment type="similarity">
    <text evidence="2 4">Belongs to the TPP enzyme family.</text>
</comment>
<comment type="caution">
    <text evidence="8">The sequence shown here is derived from an EMBL/GenBank/DDBJ whole genome shotgun (WGS) entry which is preliminary data.</text>
</comment>
<dbReference type="Pfam" id="PF00205">
    <property type="entry name" value="TPP_enzyme_M"/>
    <property type="match status" value="1"/>
</dbReference>
<dbReference type="GO" id="GO:0050660">
    <property type="term" value="F:flavin adenine dinucleotide binding"/>
    <property type="evidence" value="ECO:0007669"/>
    <property type="project" value="TreeGrafter"/>
</dbReference>
<dbReference type="InterPro" id="IPR000399">
    <property type="entry name" value="TPP-bd_CS"/>
</dbReference>
<dbReference type="Proteomes" id="UP000612362">
    <property type="component" value="Unassembled WGS sequence"/>
</dbReference>
<evidence type="ECO:0000256" key="2">
    <source>
        <dbReference type="ARBA" id="ARBA00007812"/>
    </source>
</evidence>
<dbReference type="GO" id="GO:0009099">
    <property type="term" value="P:L-valine biosynthetic process"/>
    <property type="evidence" value="ECO:0007669"/>
    <property type="project" value="TreeGrafter"/>
</dbReference>
<evidence type="ECO:0000313" key="8">
    <source>
        <dbReference type="EMBL" id="GHO46923.1"/>
    </source>
</evidence>
<dbReference type="PANTHER" id="PTHR18968">
    <property type="entry name" value="THIAMINE PYROPHOSPHATE ENZYMES"/>
    <property type="match status" value="1"/>
</dbReference>
<comment type="cofactor">
    <cofactor evidence="1">
        <name>thiamine diphosphate</name>
        <dbReference type="ChEBI" id="CHEBI:58937"/>
    </cofactor>
</comment>
<dbReference type="GO" id="GO:0005948">
    <property type="term" value="C:acetolactate synthase complex"/>
    <property type="evidence" value="ECO:0007669"/>
    <property type="project" value="TreeGrafter"/>
</dbReference>
<gene>
    <name evidence="8" type="ORF">KSX_50860</name>
</gene>
<dbReference type="InterPro" id="IPR011766">
    <property type="entry name" value="TPP_enzyme_TPP-bd"/>
</dbReference>
<dbReference type="CDD" id="cd00568">
    <property type="entry name" value="TPP_enzymes"/>
    <property type="match status" value="1"/>
</dbReference>
<dbReference type="RefSeq" id="WP_236031498.1">
    <property type="nucleotide sequence ID" value="NZ_BNJF01000002.1"/>
</dbReference>
<keyword evidence="9" id="KW-1185">Reference proteome</keyword>
<evidence type="ECO:0000256" key="3">
    <source>
        <dbReference type="ARBA" id="ARBA00023052"/>
    </source>
</evidence>
<dbReference type="InterPro" id="IPR012001">
    <property type="entry name" value="Thiamin_PyroP_enz_TPP-bd_dom"/>
</dbReference>
<sequence length="595" mass="63592">MSFMQDISTPTQTEPLAALSPSPTAIHVMLRALEEVGVTHLFGVPGGPLVPLFEALAQRKQIQPVLAKHEEGAAFMAEGYARVQRGLGVCCATSGPGATNALTGITSANSDSIPVLLLSGQVATGDFGKGGLQDSSSGNRTIDLVEVYRTATKLSLMLQTPQQTQHLIRRMIRTALTGRTGAVHLNMPADVVKQPAPDDGLPTTKFFTQVAPVGDPMAIHEIANVLNAAKKPAVLVGHGINLAGAWSPLQQVAESLRIPVATTLKGKSAFPERHPLSLGVFGFGGHPLAEEYLYDQDVDVLLLVGTSLGEFQTNGWDHLLAPPHRRTIIQIDLDPQAIGNIYPVDYSVVGDANAILQELAADLARSRQKVVRMPSNALRQMSAATPRYYQAEQLQGNSPLLKPQAVVTKMNEVLPEETLLFVDNGNCLSWAGQFYEARQPGTVFFATNTASMGYAIAASIGGKIADPERPVVALLGDGAFGMHGLEVHTAAEYNVPVTWVVLNNGGHGMVQNGEKLLKGTSYLTTFQEPLQVGAIARNLGVHACVVSTLADFEASLRQSLQLNAQGLPSLIEVSVDLNQIPRSLQRRVDTLFNKD</sequence>
<dbReference type="InterPro" id="IPR029035">
    <property type="entry name" value="DHS-like_NAD/FAD-binding_dom"/>
</dbReference>
<dbReference type="Pfam" id="PF02776">
    <property type="entry name" value="TPP_enzyme_N"/>
    <property type="match status" value="1"/>
</dbReference>
<dbReference type="FunFam" id="3.40.50.970:FF:000007">
    <property type="entry name" value="Acetolactate synthase"/>
    <property type="match status" value="1"/>
</dbReference>
<dbReference type="GO" id="GO:0030976">
    <property type="term" value="F:thiamine pyrophosphate binding"/>
    <property type="evidence" value="ECO:0007669"/>
    <property type="project" value="InterPro"/>
</dbReference>
<evidence type="ECO:0000259" key="5">
    <source>
        <dbReference type="Pfam" id="PF00205"/>
    </source>
</evidence>
<dbReference type="Gene3D" id="3.40.50.970">
    <property type="match status" value="2"/>
</dbReference>
<evidence type="ECO:0000259" key="6">
    <source>
        <dbReference type="Pfam" id="PF02775"/>
    </source>
</evidence>
<dbReference type="CDD" id="cd07035">
    <property type="entry name" value="TPP_PYR_POX_like"/>
    <property type="match status" value="1"/>
</dbReference>
<keyword evidence="3 4" id="KW-0786">Thiamine pyrophosphate</keyword>
<evidence type="ECO:0000256" key="1">
    <source>
        <dbReference type="ARBA" id="ARBA00001964"/>
    </source>
</evidence>
<dbReference type="InterPro" id="IPR012000">
    <property type="entry name" value="Thiamin_PyroP_enz_cen_dom"/>
</dbReference>
<evidence type="ECO:0000313" key="9">
    <source>
        <dbReference type="Proteomes" id="UP000612362"/>
    </source>
</evidence>
<dbReference type="PANTHER" id="PTHR18968:SF13">
    <property type="entry name" value="ACETOLACTATE SYNTHASE CATALYTIC SUBUNIT, MITOCHONDRIAL"/>
    <property type="match status" value="1"/>
</dbReference>
<proteinExistence type="inferred from homology"/>
<accession>A0A8J3I6U1</accession>
<dbReference type="Gene3D" id="3.40.50.1220">
    <property type="entry name" value="TPP-binding domain"/>
    <property type="match status" value="1"/>
</dbReference>
<name>A0A8J3I6U1_9CHLR</name>
<feature type="domain" description="Thiamine pyrophosphate enzyme N-terminal TPP-binding" evidence="7">
    <location>
        <begin position="25"/>
        <end position="134"/>
    </location>
</feature>
<dbReference type="GO" id="GO:0009097">
    <property type="term" value="P:isoleucine biosynthetic process"/>
    <property type="evidence" value="ECO:0007669"/>
    <property type="project" value="TreeGrafter"/>
</dbReference>
<protein>
    <submittedName>
        <fullName evidence="8">Acetolactate synthase catalytic subunit</fullName>
    </submittedName>
</protein>
<dbReference type="GO" id="GO:0000287">
    <property type="term" value="F:magnesium ion binding"/>
    <property type="evidence" value="ECO:0007669"/>
    <property type="project" value="InterPro"/>
</dbReference>
<dbReference type="EMBL" id="BNJF01000002">
    <property type="protein sequence ID" value="GHO46923.1"/>
    <property type="molecule type" value="Genomic_DNA"/>
</dbReference>
<dbReference type="SUPFAM" id="SSF52518">
    <property type="entry name" value="Thiamin diphosphate-binding fold (THDP-binding)"/>
    <property type="match status" value="2"/>
</dbReference>
<dbReference type="GO" id="GO:0003984">
    <property type="term" value="F:acetolactate synthase activity"/>
    <property type="evidence" value="ECO:0007669"/>
    <property type="project" value="TreeGrafter"/>
</dbReference>
<reference evidence="8" key="1">
    <citation type="submission" date="2020-10" db="EMBL/GenBank/DDBJ databases">
        <title>Taxonomic study of unclassified bacteria belonging to the class Ktedonobacteria.</title>
        <authorList>
            <person name="Yabe S."/>
            <person name="Wang C.M."/>
            <person name="Zheng Y."/>
            <person name="Sakai Y."/>
            <person name="Cavaletti L."/>
            <person name="Monciardini P."/>
            <person name="Donadio S."/>
        </authorList>
    </citation>
    <scope>NUCLEOTIDE SEQUENCE</scope>
    <source>
        <strain evidence="8">SOSP1-1</strain>
    </source>
</reference>
<dbReference type="AlphaFoldDB" id="A0A8J3I6U1"/>
<dbReference type="InterPro" id="IPR045229">
    <property type="entry name" value="TPP_enz"/>
</dbReference>